<feature type="compositionally biased region" description="Low complexity" evidence="1">
    <location>
        <begin position="214"/>
        <end position="238"/>
    </location>
</feature>
<accession>A0A507B4C1</accession>
<keyword evidence="3" id="KW-1185">Reference proteome</keyword>
<evidence type="ECO:0000313" key="3">
    <source>
        <dbReference type="Proteomes" id="UP000319257"/>
    </source>
</evidence>
<dbReference type="GO" id="GO:0051537">
    <property type="term" value="F:2 iron, 2 sulfur cluster binding"/>
    <property type="evidence" value="ECO:0007669"/>
    <property type="project" value="InterPro"/>
</dbReference>
<organism evidence="2 3">
    <name type="scientific">Thyridium curvatum</name>
    <dbReference type="NCBI Taxonomy" id="1093900"/>
    <lineage>
        <taxon>Eukaryota</taxon>
        <taxon>Fungi</taxon>
        <taxon>Dikarya</taxon>
        <taxon>Ascomycota</taxon>
        <taxon>Pezizomycotina</taxon>
        <taxon>Sordariomycetes</taxon>
        <taxon>Sordariomycetidae</taxon>
        <taxon>Thyridiales</taxon>
        <taxon>Thyridiaceae</taxon>
        <taxon>Thyridium</taxon>
    </lineage>
</organism>
<sequence>MEAQPATRADPMVTAMFNFAGAHPASLEASVVAASEWVRSGAETIPVATWRLDCARDQNPGNDACRAASIYPAELTHTRGSIFGGSVTGTRWRCELGGCAGCRDAIDVSAACAYTHGGTTATTTLDSCEVLARSVVAVNTAGEEKLGSMELFNTNRPEVINSALAALLSSARCPPTPVVMSVPAKATRPSTPASSSDSVRDAPSTGSTQANTGASVTSAQAPSTSQSTVASTGSGRSAAGRHGRQSGWWLSVVAVGLVLSSII</sequence>
<dbReference type="InterPro" id="IPR006058">
    <property type="entry name" value="2Fe2S_fd_BS"/>
</dbReference>
<dbReference type="GeneID" id="41974522"/>
<reference evidence="2 3" key="1">
    <citation type="submission" date="2019-06" db="EMBL/GenBank/DDBJ databases">
        <title>Draft genome sequence of the filamentous fungus Phialemoniopsis curvata isolated from diesel fuel.</title>
        <authorList>
            <person name="Varaljay V.A."/>
            <person name="Lyon W.J."/>
            <person name="Crouch A.L."/>
            <person name="Drake C.E."/>
            <person name="Hollomon J.M."/>
            <person name="Nadeau L.J."/>
            <person name="Nunn H.S."/>
            <person name="Stevenson B.S."/>
            <person name="Bojanowski C.L."/>
            <person name="Crookes-Goodson W.J."/>
        </authorList>
    </citation>
    <scope>NUCLEOTIDE SEQUENCE [LARGE SCALE GENOMIC DNA]</scope>
    <source>
        <strain evidence="2 3">D216</strain>
    </source>
</reference>
<evidence type="ECO:0000256" key="1">
    <source>
        <dbReference type="SAM" id="MobiDB-lite"/>
    </source>
</evidence>
<dbReference type="InParanoid" id="A0A507B4C1"/>
<feature type="compositionally biased region" description="Polar residues" evidence="1">
    <location>
        <begin position="188"/>
        <end position="197"/>
    </location>
</feature>
<dbReference type="OrthoDB" id="5237294at2759"/>
<comment type="caution">
    <text evidence="2">The sequence shown here is derived from an EMBL/GenBank/DDBJ whole genome shotgun (WGS) entry which is preliminary data.</text>
</comment>
<dbReference type="Proteomes" id="UP000319257">
    <property type="component" value="Unassembled WGS sequence"/>
</dbReference>
<dbReference type="AlphaFoldDB" id="A0A507B4C1"/>
<dbReference type="EMBL" id="SKBQ01000042">
    <property type="protein sequence ID" value="TPX12189.1"/>
    <property type="molecule type" value="Genomic_DNA"/>
</dbReference>
<evidence type="ECO:0000313" key="2">
    <source>
        <dbReference type="EMBL" id="TPX12189.1"/>
    </source>
</evidence>
<name>A0A507B4C1_9PEZI</name>
<dbReference type="RefSeq" id="XP_030993900.1">
    <property type="nucleotide sequence ID" value="XM_031141778.1"/>
</dbReference>
<gene>
    <name evidence="2" type="ORF">E0L32_007075</name>
</gene>
<proteinExistence type="predicted"/>
<feature type="compositionally biased region" description="Polar residues" evidence="1">
    <location>
        <begin position="204"/>
        <end position="213"/>
    </location>
</feature>
<feature type="region of interest" description="Disordered" evidence="1">
    <location>
        <begin position="179"/>
        <end position="242"/>
    </location>
</feature>
<dbReference type="PROSITE" id="PS00197">
    <property type="entry name" value="2FE2S_FER_1"/>
    <property type="match status" value="1"/>
</dbReference>
<protein>
    <submittedName>
        <fullName evidence="2">Uncharacterized protein</fullName>
    </submittedName>
</protein>